<reference evidence="1" key="1">
    <citation type="submission" date="2014-11" db="EMBL/GenBank/DDBJ databases">
        <authorList>
            <person name="Amaro Gonzalez C."/>
        </authorList>
    </citation>
    <scope>NUCLEOTIDE SEQUENCE</scope>
</reference>
<sequence length="28" mass="3172">MAVLALVDRKYGVSYSEVHCSVHHIPIF</sequence>
<protein>
    <submittedName>
        <fullName evidence="1">Uncharacterized protein</fullName>
    </submittedName>
</protein>
<evidence type="ECO:0000313" key="1">
    <source>
        <dbReference type="EMBL" id="JAH44339.1"/>
    </source>
</evidence>
<proteinExistence type="predicted"/>
<accession>A0A0E9SSL8</accession>
<organism evidence="1">
    <name type="scientific">Anguilla anguilla</name>
    <name type="common">European freshwater eel</name>
    <name type="synonym">Muraena anguilla</name>
    <dbReference type="NCBI Taxonomy" id="7936"/>
    <lineage>
        <taxon>Eukaryota</taxon>
        <taxon>Metazoa</taxon>
        <taxon>Chordata</taxon>
        <taxon>Craniata</taxon>
        <taxon>Vertebrata</taxon>
        <taxon>Euteleostomi</taxon>
        <taxon>Actinopterygii</taxon>
        <taxon>Neopterygii</taxon>
        <taxon>Teleostei</taxon>
        <taxon>Anguilliformes</taxon>
        <taxon>Anguillidae</taxon>
        <taxon>Anguilla</taxon>
    </lineage>
</organism>
<dbReference type="EMBL" id="GBXM01064238">
    <property type="protein sequence ID" value="JAH44339.1"/>
    <property type="molecule type" value="Transcribed_RNA"/>
</dbReference>
<name>A0A0E9SSL8_ANGAN</name>
<dbReference type="AlphaFoldDB" id="A0A0E9SSL8"/>
<reference evidence="1" key="2">
    <citation type="journal article" date="2015" name="Fish Shellfish Immunol.">
        <title>Early steps in the European eel (Anguilla anguilla)-Vibrio vulnificus interaction in the gills: Role of the RtxA13 toxin.</title>
        <authorList>
            <person name="Callol A."/>
            <person name="Pajuelo D."/>
            <person name="Ebbesson L."/>
            <person name="Teles M."/>
            <person name="MacKenzie S."/>
            <person name="Amaro C."/>
        </authorList>
    </citation>
    <scope>NUCLEOTIDE SEQUENCE</scope>
</reference>